<reference evidence="5 6" key="1">
    <citation type="submission" date="2020-01" db="EMBL/GenBank/DDBJ databases">
        <title>Novel species isolated from a subtropical stream in China.</title>
        <authorList>
            <person name="Lu H."/>
        </authorList>
    </citation>
    <scope>NUCLEOTIDE SEQUENCE [LARGE SCALE GENOMIC DNA]</scope>
    <source>
        <strain evidence="5 6">FT82W</strain>
    </source>
</reference>
<accession>A0A845GBU1</accession>
<dbReference type="Gene3D" id="1.20.120.160">
    <property type="entry name" value="HPT domain"/>
    <property type="match status" value="1"/>
</dbReference>
<feature type="modified residue" description="Phosphohistidine" evidence="2">
    <location>
        <position position="90"/>
    </location>
</feature>
<keyword evidence="1" id="KW-0902">Two-component regulatory system</keyword>
<dbReference type="InterPro" id="IPR008207">
    <property type="entry name" value="Sig_transdc_His_kin_Hpt_dom"/>
</dbReference>
<feature type="non-terminal residue" evidence="5">
    <location>
        <position position="1"/>
    </location>
</feature>
<dbReference type="AlphaFoldDB" id="A0A845GBU1"/>
<keyword evidence="5" id="KW-0808">Transferase</keyword>
<feature type="region of interest" description="Disordered" evidence="3">
    <location>
        <begin position="1"/>
        <end position="29"/>
    </location>
</feature>
<evidence type="ECO:0000256" key="2">
    <source>
        <dbReference type="PROSITE-ProRule" id="PRU00110"/>
    </source>
</evidence>
<evidence type="ECO:0000256" key="3">
    <source>
        <dbReference type="SAM" id="MobiDB-lite"/>
    </source>
</evidence>
<feature type="compositionally biased region" description="Low complexity" evidence="3">
    <location>
        <begin position="1"/>
        <end position="17"/>
    </location>
</feature>
<dbReference type="SUPFAM" id="SSF47226">
    <property type="entry name" value="Histidine-containing phosphotransfer domain, HPT domain"/>
    <property type="match status" value="1"/>
</dbReference>
<evidence type="ECO:0000313" key="5">
    <source>
        <dbReference type="EMBL" id="MYM91371.1"/>
    </source>
</evidence>
<dbReference type="RefSeq" id="WP_161100019.1">
    <property type="nucleotide sequence ID" value="NZ_WWCW01000195.1"/>
</dbReference>
<dbReference type="Pfam" id="PF01627">
    <property type="entry name" value="Hpt"/>
    <property type="match status" value="1"/>
</dbReference>
<dbReference type="EMBL" id="WWCW01000195">
    <property type="protein sequence ID" value="MYM91371.1"/>
    <property type="molecule type" value="Genomic_DNA"/>
</dbReference>
<evidence type="ECO:0000313" key="6">
    <source>
        <dbReference type="Proteomes" id="UP000470302"/>
    </source>
</evidence>
<comment type="caution">
    <text evidence="5">The sequence shown here is derived from an EMBL/GenBank/DDBJ whole genome shotgun (WGS) entry which is preliminary data.</text>
</comment>
<dbReference type="InterPro" id="IPR036641">
    <property type="entry name" value="HPT_dom_sf"/>
</dbReference>
<dbReference type="Proteomes" id="UP000470302">
    <property type="component" value="Unassembled WGS sequence"/>
</dbReference>
<evidence type="ECO:0000256" key="1">
    <source>
        <dbReference type="ARBA" id="ARBA00023012"/>
    </source>
</evidence>
<name>A0A845GBU1_9BURK</name>
<proteinExistence type="predicted"/>
<evidence type="ECO:0000259" key="4">
    <source>
        <dbReference type="PROSITE" id="PS50894"/>
    </source>
</evidence>
<keyword evidence="2" id="KW-0597">Phosphoprotein</keyword>
<feature type="domain" description="HPt" evidence="4">
    <location>
        <begin position="51"/>
        <end position="148"/>
    </location>
</feature>
<dbReference type="PROSITE" id="PS50894">
    <property type="entry name" value="HPT"/>
    <property type="match status" value="1"/>
</dbReference>
<gene>
    <name evidence="5" type="ORF">GTP91_29865</name>
</gene>
<sequence>AQAASAPAASATPAATQTPPPPAALPASQPADATAFNMDSLMRVMGKDAKGRAVMVKMVRDLVDTGMEPADQAGQALREGRLRDAARQFHSLRGAVGVLGAKRLIQATVEAETAINDQRDELLEARYQAVRAELEQTLALARDWLAGQ</sequence>
<keyword evidence="5" id="KW-0418">Kinase</keyword>
<organism evidence="5 6">
    <name type="scientific">Duganella vulcania</name>
    <dbReference type="NCBI Taxonomy" id="2692166"/>
    <lineage>
        <taxon>Bacteria</taxon>
        <taxon>Pseudomonadati</taxon>
        <taxon>Pseudomonadota</taxon>
        <taxon>Betaproteobacteria</taxon>
        <taxon>Burkholderiales</taxon>
        <taxon>Oxalobacteraceae</taxon>
        <taxon>Telluria group</taxon>
        <taxon>Duganella</taxon>
    </lineage>
</organism>
<dbReference type="GO" id="GO:0000160">
    <property type="term" value="P:phosphorelay signal transduction system"/>
    <property type="evidence" value="ECO:0007669"/>
    <property type="project" value="UniProtKB-KW"/>
</dbReference>
<dbReference type="GO" id="GO:0004672">
    <property type="term" value="F:protein kinase activity"/>
    <property type="evidence" value="ECO:0007669"/>
    <property type="project" value="UniProtKB-ARBA"/>
</dbReference>
<protein>
    <submittedName>
        <fullName evidence="5">Hybrid sensor histidine kinase/response regulator</fullName>
    </submittedName>
</protein>